<dbReference type="Gramene" id="ONK78367">
    <property type="protein sequence ID" value="ONK78367"/>
    <property type="gene ID" value="A4U43_C02F17980"/>
</dbReference>
<evidence type="ECO:0000313" key="1">
    <source>
        <dbReference type="EMBL" id="ONK78367.1"/>
    </source>
</evidence>
<protein>
    <submittedName>
        <fullName evidence="1">Uncharacterized protein</fullName>
    </submittedName>
</protein>
<organism evidence="1 2">
    <name type="scientific">Asparagus officinalis</name>
    <name type="common">Garden asparagus</name>
    <dbReference type="NCBI Taxonomy" id="4686"/>
    <lineage>
        <taxon>Eukaryota</taxon>
        <taxon>Viridiplantae</taxon>
        <taxon>Streptophyta</taxon>
        <taxon>Embryophyta</taxon>
        <taxon>Tracheophyta</taxon>
        <taxon>Spermatophyta</taxon>
        <taxon>Magnoliopsida</taxon>
        <taxon>Liliopsida</taxon>
        <taxon>Asparagales</taxon>
        <taxon>Asparagaceae</taxon>
        <taxon>Asparagoideae</taxon>
        <taxon>Asparagus</taxon>
    </lineage>
</organism>
<name>A0A5P1FLS8_ASPOF</name>
<sequence length="117" mass="12865">MKTNLIQGRGFGFCGARRREGVSAARRREGVGSAELDGERAWVLGLTARREERALGVGGGSGGRRIRLGRERRGRGFWARRREGRRGLWGSEEALGVGGFVWGERGLWGRNEQGLGI</sequence>
<accession>A0A5P1FLS8</accession>
<dbReference type="AlphaFoldDB" id="A0A5P1FLS8"/>
<dbReference type="EMBL" id="CM007382">
    <property type="protein sequence ID" value="ONK78367.1"/>
    <property type="molecule type" value="Genomic_DNA"/>
</dbReference>
<reference evidence="2" key="1">
    <citation type="journal article" date="2017" name="Nat. Commun.">
        <title>The asparagus genome sheds light on the origin and evolution of a young Y chromosome.</title>
        <authorList>
            <person name="Harkess A."/>
            <person name="Zhou J."/>
            <person name="Xu C."/>
            <person name="Bowers J.E."/>
            <person name="Van der Hulst R."/>
            <person name="Ayyampalayam S."/>
            <person name="Mercati F."/>
            <person name="Riccardi P."/>
            <person name="McKain M.R."/>
            <person name="Kakrana A."/>
            <person name="Tang H."/>
            <person name="Ray J."/>
            <person name="Groenendijk J."/>
            <person name="Arikit S."/>
            <person name="Mathioni S.M."/>
            <person name="Nakano M."/>
            <person name="Shan H."/>
            <person name="Telgmann-Rauber A."/>
            <person name="Kanno A."/>
            <person name="Yue Z."/>
            <person name="Chen H."/>
            <person name="Li W."/>
            <person name="Chen Y."/>
            <person name="Xu X."/>
            <person name="Zhang Y."/>
            <person name="Luo S."/>
            <person name="Chen H."/>
            <person name="Gao J."/>
            <person name="Mao Z."/>
            <person name="Pires J.C."/>
            <person name="Luo M."/>
            <person name="Kudrna D."/>
            <person name="Wing R.A."/>
            <person name="Meyers B.C."/>
            <person name="Yi K."/>
            <person name="Kong H."/>
            <person name="Lavrijsen P."/>
            <person name="Sunseri F."/>
            <person name="Falavigna A."/>
            <person name="Ye Y."/>
            <person name="Leebens-Mack J.H."/>
            <person name="Chen G."/>
        </authorList>
    </citation>
    <scope>NUCLEOTIDE SEQUENCE [LARGE SCALE GENOMIC DNA]</scope>
    <source>
        <strain evidence="2">cv. DH0086</strain>
    </source>
</reference>
<evidence type="ECO:0000313" key="2">
    <source>
        <dbReference type="Proteomes" id="UP000243459"/>
    </source>
</evidence>
<dbReference type="Proteomes" id="UP000243459">
    <property type="component" value="Chromosome 2"/>
</dbReference>
<gene>
    <name evidence="1" type="ORF">A4U43_C02F17980</name>
</gene>
<keyword evidence="2" id="KW-1185">Reference proteome</keyword>
<proteinExistence type="predicted"/>